<evidence type="ECO:0000256" key="1">
    <source>
        <dbReference type="SAM" id="MobiDB-lite"/>
    </source>
</evidence>
<proteinExistence type="predicted"/>
<dbReference type="Proteomes" id="UP000838412">
    <property type="component" value="Chromosome 2"/>
</dbReference>
<evidence type="ECO:0000313" key="3">
    <source>
        <dbReference type="EMBL" id="CAH1255470.1"/>
    </source>
</evidence>
<accession>A0A8J9ZKW7</accession>
<evidence type="ECO:0000256" key="2">
    <source>
        <dbReference type="SAM" id="Phobius"/>
    </source>
</evidence>
<keyword evidence="2" id="KW-0812">Transmembrane</keyword>
<keyword evidence="2" id="KW-1133">Transmembrane helix</keyword>
<keyword evidence="4" id="KW-1185">Reference proteome</keyword>
<dbReference type="AlphaFoldDB" id="A0A8J9ZKW7"/>
<keyword evidence="2" id="KW-0472">Membrane</keyword>
<gene>
    <name evidence="3" type="primary">Hypp1542</name>
    <name evidence="3" type="ORF">BLAG_LOCUS14511</name>
</gene>
<feature type="region of interest" description="Disordered" evidence="1">
    <location>
        <begin position="54"/>
        <end position="93"/>
    </location>
</feature>
<organism evidence="3 4">
    <name type="scientific">Branchiostoma lanceolatum</name>
    <name type="common">Common lancelet</name>
    <name type="synonym">Amphioxus lanceolatum</name>
    <dbReference type="NCBI Taxonomy" id="7740"/>
    <lineage>
        <taxon>Eukaryota</taxon>
        <taxon>Metazoa</taxon>
        <taxon>Chordata</taxon>
        <taxon>Cephalochordata</taxon>
        <taxon>Leptocardii</taxon>
        <taxon>Amphioxiformes</taxon>
        <taxon>Branchiostomatidae</taxon>
        <taxon>Branchiostoma</taxon>
    </lineage>
</organism>
<protein>
    <submittedName>
        <fullName evidence="3">Hypp1542 protein</fullName>
    </submittedName>
</protein>
<sequence>MCMKKEACIRSVDLDDSWTMFAIVVRSLITMGFLNMTYIGIRYGLMDPPQVRRTFFPTSGRTPPLPPKPVNRHPHPANPLSTHPTPQPLNPHT</sequence>
<feature type="transmembrane region" description="Helical" evidence="2">
    <location>
        <begin position="20"/>
        <end position="45"/>
    </location>
</feature>
<reference evidence="3" key="1">
    <citation type="submission" date="2022-01" db="EMBL/GenBank/DDBJ databases">
        <authorList>
            <person name="Braso-Vives M."/>
        </authorList>
    </citation>
    <scope>NUCLEOTIDE SEQUENCE</scope>
</reference>
<name>A0A8J9ZKW7_BRALA</name>
<evidence type="ECO:0000313" key="4">
    <source>
        <dbReference type="Proteomes" id="UP000838412"/>
    </source>
</evidence>
<dbReference type="EMBL" id="OV696687">
    <property type="protein sequence ID" value="CAH1255470.1"/>
    <property type="molecule type" value="Genomic_DNA"/>
</dbReference>